<name>A0A7H1RSK7_9BACL</name>
<gene>
    <name evidence="1" type="ORF">IC807_12535</name>
</gene>
<dbReference type="InterPro" id="IPR058930">
    <property type="entry name" value="YwzD"/>
</dbReference>
<dbReference type="KEGG" id="gza:IC807_12535"/>
<reference evidence="1 2" key="1">
    <citation type="submission" date="2020-09" db="EMBL/GenBank/DDBJ databases">
        <title>Complete Geobacillus genomes through the use of hybrid genome assembly.</title>
        <authorList>
            <person name="Vera D.L."/>
            <person name="Venkateswaran K."/>
            <person name="Singh N.K."/>
            <person name="Landry K."/>
        </authorList>
    </citation>
    <scope>NUCLEOTIDE SEQUENCE [LARGE SCALE GENOMIC DNA]</scope>
    <source>
        <strain evidence="1 2">SURF-189</strain>
    </source>
</reference>
<keyword evidence="2" id="KW-1185">Reference proteome</keyword>
<proteinExistence type="predicted"/>
<dbReference type="Proteomes" id="UP000516388">
    <property type="component" value="Chromosome"/>
</dbReference>
<dbReference type="AlphaFoldDB" id="A0A7H1RSK7"/>
<dbReference type="EMBL" id="CP061470">
    <property type="protein sequence ID" value="QNU17246.1"/>
    <property type="molecule type" value="Genomic_DNA"/>
</dbReference>
<dbReference type="Pfam" id="PF26162">
    <property type="entry name" value="YwzD"/>
    <property type="match status" value="1"/>
</dbReference>
<organism evidence="1 2">
    <name type="scientific">Geobacillus zalihae</name>
    <dbReference type="NCBI Taxonomy" id="213419"/>
    <lineage>
        <taxon>Bacteria</taxon>
        <taxon>Bacillati</taxon>
        <taxon>Bacillota</taxon>
        <taxon>Bacilli</taxon>
        <taxon>Bacillales</taxon>
        <taxon>Anoxybacillaceae</taxon>
        <taxon>Geobacillus</taxon>
    </lineage>
</organism>
<dbReference type="RefSeq" id="WP_164832300.1">
    <property type="nucleotide sequence ID" value="NZ_CP061470.1"/>
</dbReference>
<protein>
    <submittedName>
        <fullName evidence="1">Uncharacterized protein</fullName>
    </submittedName>
</protein>
<evidence type="ECO:0000313" key="2">
    <source>
        <dbReference type="Proteomes" id="UP000516388"/>
    </source>
</evidence>
<sequence>MEKRPLQPETERFKHILIKAYQRGELSDNITAKDMVQELAHQLKQVFKRDPESVTEVY</sequence>
<accession>A0A7H1RSK7</accession>
<evidence type="ECO:0000313" key="1">
    <source>
        <dbReference type="EMBL" id="QNU17246.1"/>
    </source>
</evidence>